<proteinExistence type="predicted"/>
<evidence type="ECO:0000313" key="2">
    <source>
        <dbReference type="EMBL" id="SNY49143.1"/>
    </source>
</evidence>
<protein>
    <submittedName>
        <fullName evidence="2">Superinfection immunity protein</fullName>
    </submittedName>
</protein>
<feature type="transmembrane region" description="Helical" evidence="1">
    <location>
        <begin position="52"/>
        <end position="74"/>
    </location>
</feature>
<accession>A0A285IMN5</accession>
<keyword evidence="3" id="KW-1185">Reference proteome</keyword>
<dbReference type="Pfam" id="PF14373">
    <property type="entry name" value="Imm_superinfect"/>
    <property type="match status" value="1"/>
</dbReference>
<sequence>METIQTYFAIFNNAWQQADWVFLLLFGLFFLAVWFLPSLLALLLNRRHAGKIALLNVPAGFSVIAWVALCVWAVTGKLGDKLAAKAKLAPVAE</sequence>
<dbReference type="Proteomes" id="UP000219353">
    <property type="component" value="Unassembled WGS sequence"/>
</dbReference>
<dbReference type="InterPro" id="IPR016410">
    <property type="entry name" value="Phage_imm"/>
</dbReference>
<gene>
    <name evidence="2" type="ORF">SAMN06297280_1268</name>
</gene>
<evidence type="ECO:0000313" key="3">
    <source>
        <dbReference type="Proteomes" id="UP000219353"/>
    </source>
</evidence>
<keyword evidence="1" id="KW-0472">Membrane</keyword>
<dbReference type="OrthoDB" id="5771061at2"/>
<reference evidence="3" key="1">
    <citation type="submission" date="2017-09" db="EMBL/GenBank/DDBJ databases">
        <authorList>
            <person name="Varghese N."/>
            <person name="Submissions S."/>
        </authorList>
    </citation>
    <scope>NUCLEOTIDE SEQUENCE [LARGE SCALE GENOMIC DNA]</scope>
    <source>
        <strain evidence="3">CGMCC 1.12461</strain>
    </source>
</reference>
<feature type="transmembrane region" description="Helical" evidence="1">
    <location>
        <begin position="20"/>
        <end position="45"/>
    </location>
</feature>
<dbReference type="EMBL" id="OBEB01000002">
    <property type="protein sequence ID" value="SNY49143.1"/>
    <property type="molecule type" value="Genomic_DNA"/>
</dbReference>
<dbReference type="RefSeq" id="WP_097110559.1">
    <property type="nucleotide sequence ID" value="NZ_OBEB01000002.1"/>
</dbReference>
<name>A0A285IMN5_9GAMM</name>
<keyword evidence="1" id="KW-0812">Transmembrane</keyword>
<organism evidence="2 3">
    <name type="scientific">Arsukibacterium tuosuense</name>
    <dbReference type="NCBI Taxonomy" id="1323745"/>
    <lineage>
        <taxon>Bacteria</taxon>
        <taxon>Pseudomonadati</taxon>
        <taxon>Pseudomonadota</taxon>
        <taxon>Gammaproteobacteria</taxon>
        <taxon>Chromatiales</taxon>
        <taxon>Chromatiaceae</taxon>
        <taxon>Arsukibacterium</taxon>
    </lineage>
</organism>
<evidence type="ECO:0000256" key="1">
    <source>
        <dbReference type="SAM" id="Phobius"/>
    </source>
</evidence>
<dbReference type="AlphaFoldDB" id="A0A285IMN5"/>
<keyword evidence="1" id="KW-1133">Transmembrane helix</keyword>